<proteinExistence type="predicted"/>
<keyword evidence="1" id="KW-0028">Amino-acid biosynthesis</keyword>
<evidence type="ECO:0000259" key="4">
    <source>
        <dbReference type="Pfam" id="PF26558"/>
    </source>
</evidence>
<feature type="domain" description="3-dehydroquinate synthase C-terminal" evidence="4">
    <location>
        <begin position="212"/>
        <end position="383"/>
    </location>
</feature>
<sequence>MGGVWRMEKERGIWFEATADTKVDTIDKVCQLNYSTIYIDYRHFSLLGKIQLPQRIELAVLVSEMADVENLVKEPLFKKVKYIVANNLKMLQQTKVKLNGQNIKIALTINVKDRETLDQTVELVNSVDLVIIEFKDPTNIPLELILATTQLTSCQVFKKVRTAEDGEVSLMTMEVGSDGIVLSTNQVQDIIRFSETVSRSKIKKFELREGVVKKIKHTGMGSRVCIDTTSELYQDEGMLLGSTSSGGILTCSETHFLPYMNLRQFRVNAGGLHLYAWVPGDRAVYLSDIKAGDEVYIVNSKGEARVVTVGRLKIESRPLLHVECEVDGTILNTFIQDDWHVRMMGSKGEIRPSSEIRIGDKLLVHLDVPGRHVGLKILETIREV</sequence>
<evidence type="ECO:0000256" key="1">
    <source>
        <dbReference type="ARBA" id="ARBA00022605"/>
    </source>
</evidence>
<gene>
    <name evidence="5" type="ORF">BSK56_20950</name>
</gene>
<keyword evidence="6" id="KW-1185">Reference proteome</keyword>
<dbReference type="Pfam" id="PF26558">
    <property type="entry name" value="DHQS_2nd"/>
    <property type="match status" value="1"/>
</dbReference>
<protein>
    <recommendedName>
        <fullName evidence="7">3-dehydroquinate synthase</fullName>
    </recommendedName>
</protein>
<accession>A0ABX3H6Q5</accession>
<evidence type="ECO:0000313" key="6">
    <source>
        <dbReference type="Proteomes" id="UP000187412"/>
    </source>
</evidence>
<dbReference type="PANTHER" id="PTHR33563">
    <property type="match status" value="1"/>
</dbReference>
<comment type="caution">
    <text evidence="5">The sequence shown here is derived from an EMBL/GenBank/DDBJ whole genome shotgun (WGS) entry which is preliminary data.</text>
</comment>
<dbReference type="PANTHER" id="PTHR33563:SF1">
    <property type="entry name" value="3-DEHYDROQUINATE SYNTHASE"/>
    <property type="match status" value="1"/>
</dbReference>
<keyword evidence="2" id="KW-0057">Aromatic amino acid biosynthesis</keyword>
<evidence type="ECO:0000313" key="5">
    <source>
        <dbReference type="EMBL" id="OMD45062.1"/>
    </source>
</evidence>
<dbReference type="InterPro" id="IPR056179">
    <property type="entry name" value="DHQS_C"/>
</dbReference>
<dbReference type="Pfam" id="PF01959">
    <property type="entry name" value="DHQS"/>
    <property type="match status" value="1"/>
</dbReference>
<evidence type="ECO:0008006" key="7">
    <source>
        <dbReference type="Google" id="ProtNLM"/>
    </source>
</evidence>
<dbReference type="Proteomes" id="UP000187412">
    <property type="component" value="Unassembled WGS sequence"/>
</dbReference>
<name>A0ABX3H6Q5_PAEBO</name>
<evidence type="ECO:0000259" key="3">
    <source>
        <dbReference type="Pfam" id="PF01959"/>
    </source>
</evidence>
<dbReference type="EMBL" id="MPTB01000028">
    <property type="protein sequence ID" value="OMD45062.1"/>
    <property type="molecule type" value="Genomic_DNA"/>
</dbReference>
<feature type="domain" description="3-dehydroquinate synthase N-terminal" evidence="3">
    <location>
        <begin position="81"/>
        <end position="196"/>
    </location>
</feature>
<organism evidence="5 6">
    <name type="scientific">Paenibacillus borealis</name>
    <dbReference type="NCBI Taxonomy" id="160799"/>
    <lineage>
        <taxon>Bacteria</taxon>
        <taxon>Bacillati</taxon>
        <taxon>Bacillota</taxon>
        <taxon>Bacilli</taxon>
        <taxon>Bacillales</taxon>
        <taxon>Paenibacillaceae</taxon>
        <taxon>Paenibacillus</taxon>
    </lineage>
</organism>
<evidence type="ECO:0000256" key="2">
    <source>
        <dbReference type="ARBA" id="ARBA00023141"/>
    </source>
</evidence>
<dbReference type="InterPro" id="IPR030960">
    <property type="entry name" value="DHQS/DOIS_N"/>
</dbReference>
<dbReference type="InterPro" id="IPR002812">
    <property type="entry name" value="DHQS"/>
</dbReference>
<reference evidence="5 6" key="1">
    <citation type="submission" date="2016-10" db="EMBL/GenBank/DDBJ databases">
        <title>Paenibacillus species isolates.</title>
        <authorList>
            <person name="Beno S.M."/>
        </authorList>
    </citation>
    <scope>NUCLEOTIDE SEQUENCE [LARGE SCALE GENOMIC DNA]</scope>
    <source>
        <strain evidence="5 6">FSL H7-0744</strain>
    </source>
</reference>